<dbReference type="AlphaFoldDB" id="A0A6P8B160"/>
<keyword evidence="1" id="KW-0732">Signal</keyword>
<feature type="chain" id="PRO_5027834109" description="Secreted protein" evidence="1">
    <location>
        <begin position="19"/>
        <end position="216"/>
    </location>
</feature>
<accession>A0A6P8B160</accession>
<name>A0A6P8B160_PYRGI</name>
<feature type="signal peptide" evidence="1">
    <location>
        <begin position="1"/>
        <end position="18"/>
    </location>
</feature>
<dbReference type="GeneID" id="41961691"/>
<evidence type="ECO:0000313" key="3">
    <source>
        <dbReference type="RefSeq" id="XP_030980956.1"/>
    </source>
</evidence>
<reference evidence="3" key="3">
    <citation type="submission" date="2025-08" db="UniProtKB">
        <authorList>
            <consortium name="RefSeq"/>
        </authorList>
    </citation>
    <scope>IDENTIFICATION</scope>
    <source>
        <strain evidence="3">NI907</strain>
    </source>
</reference>
<reference evidence="3" key="2">
    <citation type="submission" date="2019-10" db="EMBL/GenBank/DDBJ databases">
        <authorList>
            <consortium name="NCBI Genome Project"/>
        </authorList>
    </citation>
    <scope>NUCLEOTIDE SEQUENCE</scope>
    <source>
        <strain evidence="3">NI907</strain>
    </source>
</reference>
<protein>
    <recommendedName>
        <fullName evidence="4">Secreted protein</fullName>
    </recommendedName>
</protein>
<dbReference type="Proteomes" id="UP000515153">
    <property type="component" value="Unplaced"/>
</dbReference>
<keyword evidence="2" id="KW-1185">Reference proteome</keyword>
<gene>
    <name evidence="3" type="ORF">PgNI_06762</name>
</gene>
<sequence>MRFISFLASSGLVALAWASGSADNATARMFTSAATADQGFTIPEELPEGVYSVDVDETGLARHTRVGDIVVPLDDAEPEPVVARASTPSRLHKRYWDYECVNHAKMQRAPTDSAVASLRSYCGSGRLAYAGTHYYAIANGDGQRIAAFYCRYAGSAYCTSEETRVRYASITGVCGLYSEGWSDWWEGPTSQMAIGYHPVNSRGAFCGRNHDQRQAT</sequence>
<evidence type="ECO:0000313" key="2">
    <source>
        <dbReference type="Proteomes" id="UP000515153"/>
    </source>
</evidence>
<proteinExistence type="predicted"/>
<evidence type="ECO:0008006" key="4">
    <source>
        <dbReference type="Google" id="ProtNLM"/>
    </source>
</evidence>
<evidence type="ECO:0000256" key="1">
    <source>
        <dbReference type="SAM" id="SignalP"/>
    </source>
</evidence>
<dbReference type="KEGG" id="pgri:PgNI_06762"/>
<reference evidence="3" key="1">
    <citation type="journal article" date="2019" name="Mol. Biol. Evol.">
        <title>Blast fungal genomes show frequent chromosomal changes, gene gains and losses, and effector gene turnover.</title>
        <authorList>
            <person name="Gomez Luciano L.B."/>
            <person name="Jason Tsai I."/>
            <person name="Chuma I."/>
            <person name="Tosa Y."/>
            <person name="Chen Y.H."/>
            <person name="Li J.Y."/>
            <person name="Li M.Y."/>
            <person name="Jade Lu M.Y."/>
            <person name="Nakayashiki H."/>
            <person name="Li W.H."/>
        </authorList>
    </citation>
    <scope>NUCLEOTIDE SEQUENCE</scope>
    <source>
        <strain evidence="3">NI907</strain>
    </source>
</reference>
<dbReference type="RefSeq" id="XP_030980956.1">
    <property type="nucleotide sequence ID" value="XM_031126782.1"/>
</dbReference>
<organism evidence="2 3">
    <name type="scientific">Pyricularia grisea</name>
    <name type="common">Crabgrass-specific blast fungus</name>
    <name type="synonym">Magnaporthe grisea</name>
    <dbReference type="NCBI Taxonomy" id="148305"/>
    <lineage>
        <taxon>Eukaryota</taxon>
        <taxon>Fungi</taxon>
        <taxon>Dikarya</taxon>
        <taxon>Ascomycota</taxon>
        <taxon>Pezizomycotina</taxon>
        <taxon>Sordariomycetes</taxon>
        <taxon>Sordariomycetidae</taxon>
        <taxon>Magnaporthales</taxon>
        <taxon>Pyriculariaceae</taxon>
        <taxon>Pyricularia</taxon>
    </lineage>
</organism>